<dbReference type="InterPro" id="IPR021359">
    <property type="entry name" value="DUF2812"/>
</dbReference>
<evidence type="ECO:0000313" key="2">
    <source>
        <dbReference type="EMBL" id="MEQ2456069.1"/>
    </source>
</evidence>
<dbReference type="Pfam" id="PF11193">
    <property type="entry name" value="DUF2812"/>
    <property type="match status" value="1"/>
</dbReference>
<keyword evidence="1" id="KW-1133">Transmembrane helix</keyword>
<feature type="transmembrane region" description="Helical" evidence="1">
    <location>
        <begin position="116"/>
        <end position="137"/>
    </location>
</feature>
<dbReference type="Proteomes" id="UP001440599">
    <property type="component" value="Unassembled WGS sequence"/>
</dbReference>
<evidence type="ECO:0000313" key="3">
    <source>
        <dbReference type="Proteomes" id="UP001440599"/>
    </source>
</evidence>
<dbReference type="EMBL" id="JBBMFT010000003">
    <property type="protein sequence ID" value="MEQ2456069.1"/>
    <property type="molecule type" value="Genomic_DNA"/>
</dbReference>
<dbReference type="RefSeq" id="WP_349139648.1">
    <property type="nucleotide sequence ID" value="NZ_JBBMFT010000003.1"/>
</dbReference>
<feature type="transmembrane region" description="Helical" evidence="1">
    <location>
        <begin position="157"/>
        <end position="181"/>
    </location>
</feature>
<keyword evidence="3" id="KW-1185">Reference proteome</keyword>
<keyword evidence="1" id="KW-0472">Membrane</keyword>
<feature type="transmembrane region" description="Helical" evidence="1">
    <location>
        <begin position="202"/>
        <end position="224"/>
    </location>
</feature>
<sequence length="413" mass="47184">MKRRWNLFTYPTMDIKAAEAMLNRQAEQGWRLEKVWLGLLASFVPAKEPVCYCIDWYDPNREDGTDYRTLLADAGWTLRRQTAYRNIYEAPAGTQPIQSDSQLEYQRFRKKVLRRMGIGAAVVAIYLLVMLLLILGTGGWDWMATAYLLADSDLLSVMLPLLPLILVGGGAWLLRMVWRLWQWNRAIREGQALPVPGRRSAAVAKVCSLGGWIVLLIFLVAILLDVLGKRYPVSTLAGFTVGSLIVLFKFQGEEYRRRRRYGVAMLVVCLTALVAMLVLPEGLTDPIHVQPPAVLREPLEEMQEQGDPAWGKEESSLLLYHSSWHRYGAPDEWLQVEVWTARGDRLADWVWQQTMRELRENGTPEAEGTDVWRVMLGENDDLWLLRRGTTVLWLEGSEGFLTPLLAQLQEVEL</sequence>
<keyword evidence="1" id="KW-0812">Transmembrane</keyword>
<proteinExistence type="predicted"/>
<organism evidence="2 3">
    <name type="scientific">Flavonifractor hominis</name>
    <dbReference type="NCBI Taxonomy" id="3133178"/>
    <lineage>
        <taxon>Bacteria</taxon>
        <taxon>Bacillati</taxon>
        <taxon>Bacillota</taxon>
        <taxon>Clostridia</taxon>
        <taxon>Eubacteriales</taxon>
        <taxon>Oscillospiraceae</taxon>
        <taxon>Flavonifractor</taxon>
    </lineage>
</organism>
<name>A0ABV1EPP1_9FIRM</name>
<gene>
    <name evidence="2" type="ORF">WMO45_05995</name>
</gene>
<reference evidence="2 3" key="1">
    <citation type="submission" date="2024-03" db="EMBL/GenBank/DDBJ databases">
        <title>Human intestinal bacterial collection.</title>
        <authorList>
            <person name="Pauvert C."/>
            <person name="Hitch T.C.A."/>
            <person name="Clavel T."/>
        </authorList>
    </citation>
    <scope>NUCLEOTIDE SEQUENCE [LARGE SCALE GENOMIC DNA]</scope>
    <source>
        <strain evidence="2 3">CLA-AP-H34</strain>
    </source>
</reference>
<comment type="caution">
    <text evidence="2">The sequence shown here is derived from an EMBL/GenBank/DDBJ whole genome shotgun (WGS) entry which is preliminary data.</text>
</comment>
<feature type="transmembrane region" description="Helical" evidence="1">
    <location>
        <begin position="230"/>
        <end position="248"/>
    </location>
</feature>
<feature type="transmembrane region" description="Helical" evidence="1">
    <location>
        <begin position="260"/>
        <end position="279"/>
    </location>
</feature>
<evidence type="ECO:0000256" key="1">
    <source>
        <dbReference type="SAM" id="Phobius"/>
    </source>
</evidence>
<protein>
    <submittedName>
        <fullName evidence="2">DUF2812 domain-containing protein</fullName>
    </submittedName>
</protein>
<accession>A0ABV1EPP1</accession>